<feature type="domain" description="NAD-dependent epimerase/dehydratase" evidence="1">
    <location>
        <begin position="10"/>
        <end position="158"/>
    </location>
</feature>
<dbReference type="InterPro" id="IPR036291">
    <property type="entry name" value="NAD(P)-bd_dom_sf"/>
</dbReference>
<evidence type="ECO:0000313" key="2">
    <source>
        <dbReference type="EMBL" id="SVC75495.1"/>
    </source>
</evidence>
<sequence>MERKPMQVGVTGSSGFLGSHLTNALHQLTDFEVTTLKRNSSKRFPEISELKSFIKNLDLIYHVGGVNRGTSEEIFEGNIQATFNLIEAIRKYGNSSPRIIFTSSSQVYKNINSPGKLVTESYKAEPATLFGVAKKTAEDLIRLSGFEHAIIRIANVYG</sequence>
<dbReference type="Gene3D" id="3.40.50.720">
    <property type="entry name" value="NAD(P)-binding Rossmann-like Domain"/>
    <property type="match status" value="1"/>
</dbReference>
<accession>A0A382PS54</accession>
<dbReference type="AlphaFoldDB" id="A0A382PS54"/>
<dbReference type="EMBL" id="UINC01108982">
    <property type="protein sequence ID" value="SVC75495.1"/>
    <property type="molecule type" value="Genomic_DNA"/>
</dbReference>
<proteinExistence type="predicted"/>
<protein>
    <recommendedName>
        <fullName evidence="1">NAD-dependent epimerase/dehydratase domain-containing protein</fullName>
    </recommendedName>
</protein>
<dbReference type="Pfam" id="PF01370">
    <property type="entry name" value="Epimerase"/>
    <property type="match status" value="1"/>
</dbReference>
<dbReference type="PANTHER" id="PTHR43245">
    <property type="entry name" value="BIFUNCTIONAL POLYMYXIN RESISTANCE PROTEIN ARNA"/>
    <property type="match status" value="1"/>
</dbReference>
<dbReference type="SUPFAM" id="SSF51735">
    <property type="entry name" value="NAD(P)-binding Rossmann-fold domains"/>
    <property type="match status" value="1"/>
</dbReference>
<evidence type="ECO:0000259" key="1">
    <source>
        <dbReference type="Pfam" id="PF01370"/>
    </source>
</evidence>
<gene>
    <name evidence="2" type="ORF">METZ01_LOCUS328349</name>
</gene>
<name>A0A382PS54_9ZZZZ</name>
<feature type="non-terminal residue" evidence="2">
    <location>
        <position position="158"/>
    </location>
</feature>
<dbReference type="InterPro" id="IPR001509">
    <property type="entry name" value="Epimerase_deHydtase"/>
</dbReference>
<organism evidence="2">
    <name type="scientific">marine metagenome</name>
    <dbReference type="NCBI Taxonomy" id="408172"/>
    <lineage>
        <taxon>unclassified sequences</taxon>
        <taxon>metagenomes</taxon>
        <taxon>ecological metagenomes</taxon>
    </lineage>
</organism>
<reference evidence="2" key="1">
    <citation type="submission" date="2018-05" db="EMBL/GenBank/DDBJ databases">
        <authorList>
            <person name="Lanie J.A."/>
            <person name="Ng W.-L."/>
            <person name="Kazmierczak K.M."/>
            <person name="Andrzejewski T.M."/>
            <person name="Davidsen T.M."/>
            <person name="Wayne K.J."/>
            <person name="Tettelin H."/>
            <person name="Glass J.I."/>
            <person name="Rusch D."/>
            <person name="Podicherti R."/>
            <person name="Tsui H.-C.T."/>
            <person name="Winkler M.E."/>
        </authorList>
    </citation>
    <scope>NUCLEOTIDE SEQUENCE</scope>
</reference>
<dbReference type="InterPro" id="IPR050177">
    <property type="entry name" value="Lipid_A_modif_metabolic_enz"/>
</dbReference>